<evidence type="ECO:0000313" key="3">
    <source>
        <dbReference type="Proteomes" id="UP000005850"/>
    </source>
</evidence>
<dbReference type="EMBL" id="CP007806">
    <property type="protein sequence ID" value="AIG26942.1"/>
    <property type="molecule type" value="Genomic_DNA"/>
</dbReference>
<dbReference type="eggNOG" id="ENOG502ZI9H">
    <property type="taxonomic scope" value="Bacteria"/>
</dbReference>
<feature type="compositionally biased region" description="Basic and acidic residues" evidence="1">
    <location>
        <begin position="22"/>
        <end position="37"/>
    </location>
</feature>
<keyword evidence="3" id="KW-1185">Reference proteome</keyword>
<dbReference type="KEGG" id="blr:BRLA_c026230"/>
<gene>
    <name evidence="2" type="ORF">BRLA_c026230</name>
</gene>
<protein>
    <submittedName>
        <fullName evidence="2">Uncharacterized protein</fullName>
    </submittedName>
</protein>
<sequence length="52" mass="5853">MDSRKRSSKEEPTIAPSMNGHDPLEEKASADEVEKGEYTSVTKLFLDRTPED</sequence>
<dbReference type="Proteomes" id="UP000005850">
    <property type="component" value="Chromosome"/>
</dbReference>
<proteinExistence type="predicted"/>
<dbReference type="HOGENOM" id="CLU_206939_0_0_9"/>
<evidence type="ECO:0000313" key="2">
    <source>
        <dbReference type="EMBL" id="AIG26942.1"/>
    </source>
</evidence>
<dbReference type="AlphaFoldDB" id="A0A075R324"/>
<organism evidence="2 3">
    <name type="scientific">Brevibacillus laterosporus LMG 15441</name>
    <dbReference type="NCBI Taxonomy" id="1042163"/>
    <lineage>
        <taxon>Bacteria</taxon>
        <taxon>Bacillati</taxon>
        <taxon>Bacillota</taxon>
        <taxon>Bacilli</taxon>
        <taxon>Bacillales</taxon>
        <taxon>Paenibacillaceae</taxon>
        <taxon>Brevibacillus</taxon>
    </lineage>
</organism>
<feature type="compositionally biased region" description="Basic and acidic residues" evidence="1">
    <location>
        <begin position="1"/>
        <end position="12"/>
    </location>
</feature>
<accession>A0A075R324</accession>
<name>A0A075R324_BRELA</name>
<reference evidence="2 3" key="1">
    <citation type="journal article" date="2011" name="J. Bacteriol.">
        <title>Genome sequence of Brevibacillus laterosporus LMG 15441, a pathogen of invertebrates.</title>
        <authorList>
            <person name="Djukic M."/>
            <person name="Poehlein A."/>
            <person name="Thurmer A."/>
            <person name="Daniel R."/>
        </authorList>
    </citation>
    <scope>NUCLEOTIDE SEQUENCE [LARGE SCALE GENOMIC DNA]</scope>
    <source>
        <strain evidence="2 3">LMG 15441</strain>
    </source>
</reference>
<evidence type="ECO:0000256" key="1">
    <source>
        <dbReference type="SAM" id="MobiDB-lite"/>
    </source>
</evidence>
<feature type="region of interest" description="Disordered" evidence="1">
    <location>
        <begin position="1"/>
        <end position="52"/>
    </location>
</feature>
<dbReference type="RefSeq" id="WP_003336238.1">
    <property type="nucleotide sequence ID" value="NZ_CP007806.1"/>
</dbReference>